<gene>
    <name evidence="8" type="ORF">ACD_4C00270G0003</name>
</gene>
<dbReference type="PANTHER" id="PTHR12677:SF59">
    <property type="entry name" value="GOLGI APPARATUS MEMBRANE PROTEIN TVP38-RELATED"/>
    <property type="match status" value="1"/>
</dbReference>
<accession>K2FU76</accession>
<evidence type="ECO:0000256" key="3">
    <source>
        <dbReference type="ARBA" id="ARBA00022692"/>
    </source>
</evidence>
<feature type="transmembrane region" description="Helical" evidence="6">
    <location>
        <begin position="52"/>
        <end position="77"/>
    </location>
</feature>
<dbReference type="EMBL" id="AMFJ01000786">
    <property type="protein sequence ID" value="EKE26478.1"/>
    <property type="molecule type" value="Genomic_DNA"/>
</dbReference>
<evidence type="ECO:0000256" key="4">
    <source>
        <dbReference type="ARBA" id="ARBA00022989"/>
    </source>
</evidence>
<comment type="similarity">
    <text evidence="6">Belongs to the TVP38/TMEM64 family.</text>
</comment>
<evidence type="ECO:0000256" key="5">
    <source>
        <dbReference type="ARBA" id="ARBA00023136"/>
    </source>
</evidence>
<feature type="transmembrane region" description="Helical" evidence="6">
    <location>
        <begin position="134"/>
        <end position="158"/>
    </location>
</feature>
<reference evidence="8" key="1">
    <citation type="journal article" date="2012" name="Science">
        <title>Fermentation, hydrogen, and sulfur metabolism in multiple uncultivated bacterial phyla.</title>
        <authorList>
            <person name="Wrighton K.C."/>
            <person name="Thomas B.C."/>
            <person name="Sharon I."/>
            <person name="Miller C.S."/>
            <person name="Castelle C.J."/>
            <person name="VerBerkmoes N.C."/>
            <person name="Wilkins M.J."/>
            <person name="Hettich R.L."/>
            <person name="Lipton M.S."/>
            <person name="Williams K.H."/>
            <person name="Long P.E."/>
            <person name="Banfield J.F."/>
        </authorList>
    </citation>
    <scope>NUCLEOTIDE SEQUENCE [LARGE SCALE GENOMIC DNA]</scope>
</reference>
<dbReference type="AlphaFoldDB" id="K2FU76"/>
<evidence type="ECO:0000313" key="8">
    <source>
        <dbReference type="EMBL" id="EKE26478.1"/>
    </source>
</evidence>
<dbReference type="InterPro" id="IPR032816">
    <property type="entry name" value="VTT_dom"/>
</dbReference>
<proteinExistence type="inferred from homology"/>
<feature type="domain" description="VTT" evidence="7">
    <location>
        <begin position="70"/>
        <end position="183"/>
    </location>
</feature>
<dbReference type="Pfam" id="PF09335">
    <property type="entry name" value="VTT_dom"/>
    <property type="match status" value="1"/>
</dbReference>
<feature type="transmembrane region" description="Helical" evidence="6">
    <location>
        <begin position="165"/>
        <end position="185"/>
    </location>
</feature>
<dbReference type="GO" id="GO:0005886">
    <property type="term" value="C:plasma membrane"/>
    <property type="evidence" value="ECO:0007669"/>
    <property type="project" value="UniProtKB-SubCell"/>
</dbReference>
<sequence length="229" mass="28415">MKNFLRNHILQVITFIFWVIIIYSYFHYVYFYNLSNADIAKNVYFFIKKDIVYGWFIYIWVYLLRTIVFVPASLLVILSPSLFWFTYAFIYTMIWENVSAILGYFLWDFFWKAILKWKFLEKIMGMKEKIKKETFITIIISRLLFLPFDAVNYLSWFLKADFKKYFWWTFIWTIPWILMLLFIWISIKNVENFDLNNISINYNYLIYSALLFIVPILFVYIYNKFKKRY</sequence>
<keyword evidence="5 6" id="KW-0472">Membrane</keyword>
<dbReference type="InterPro" id="IPR015414">
    <property type="entry name" value="TMEM64"/>
</dbReference>
<keyword evidence="3 6" id="KW-0812">Transmembrane</keyword>
<protein>
    <recommendedName>
        <fullName evidence="6">TVP38/TMEM64 family membrane protein</fullName>
    </recommendedName>
</protein>
<comment type="caution">
    <text evidence="8">The sequence shown here is derived from an EMBL/GenBank/DDBJ whole genome shotgun (WGS) entry which is preliminary data.</text>
</comment>
<feature type="transmembrane region" description="Helical" evidence="6">
    <location>
        <begin position="12"/>
        <end position="32"/>
    </location>
</feature>
<feature type="transmembrane region" description="Helical" evidence="6">
    <location>
        <begin position="205"/>
        <end position="223"/>
    </location>
</feature>
<keyword evidence="4 6" id="KW-1133">Transmembrane helix</keyword>
<organism evidence="8">
    <name type="scientific">uncultured bacterium</name>
    <name type="common">gcode 4</name>
    <dbReference type="NCBI Taxonomy" id="1234023"/>
    <lineage>
        <taxon>Bacteria</taxon>
        <taxon>environmental samples</taxon>
    </lineage>
</organism>
<dbReference type="PANTHER" id="PTHR12677">
    <property type="entry name" value="GOLGI APPARATUS MEMBRANE PROTEIN TVP38-RELATED"/>
    <property type="match status" value="1"/>
</dbReference>
<evidence type="ECO:0000256" key="1">
    <source>
        <dbReference type="ARBA" id="ARBA00004651"/>
    </source>
</evidence>
<feature type="transmembrane region" description="Helical" evidence="6">
    <location>
        <begin position="84"/>
        <end position="107"/>
    </location>
</feature>
<evidence type="ECO:0000256" key="2">
    <source>
        <dbReference type="ARBA" id="ARBA00022475"/>
    </source>
</evidence>
<evidence type="ECO:0000256" key="6">
    <source>
        <dbReference type="RuleBase" id="RU366058"/>
    </source>
</evidence>
<keyword evidence="2 6" id="KW-1003">Cell membrane</keyword>
<name>K2FU76_9BACT</name>
<evidence type="ECO:0000259" key="7">
    <source>
        <dbReference type="Pfam" id="PF09335"/>
    </source>
</evidence>
<comment type="subcellular location">
    <subcellularLocation>
        <location evidence="1 6">Cell membrane</location>
        <topology evidence="1 6">Multi-pass membrane protein</topology>
    </subcellularLocation>
</comment>